<reference evidence="18" key="1">
    <citation type="submission" date="2018-05" db="EMBL/GenBank/DDBJ databases">
        <authorList>
            <person name="Liu B.-T."/>
        </authorList>
    </citation>
    <scope>NUCLEOTIDE SEQUENCE [LARGE SCALE GENOMIC DNA]</scope>
    <source>
        <strain evidence="18">WD6-1</strain>
    </source>
</reference>
<evidence type="ECO:0000256" key="7">
    <source>
        <dbReference type="ARBA" id="ARBA00023027"/>
    </source>
</evidence>
<dbReference type="InterPro" id="IPR050151">
    <property type="entry name" value="Class-I_Pyr_Nuc-Dis_Oxidored"/>
</dbReference>
<dbReference type="GO" id="GO:0006103">
    <property type="term" value="P:2-oxoglutarate metabolic process"/>
    <property type="evidence" value="ECO:0007669"/>
    <property type="project" value="TreeGrafter"/>
</dbReference>
<evidence type="ECO:0000256" key="14">
    <source>
        <dbReference type="RuleBase" id="RU003692"/>
    </source>
</evidence>
<dbReference type="PANTHER" id="PTHR22912">
    <property type="entry name" value="DISULFIDE OXIDOREDUCTASE"/>
    <property type="match status" value="1"/>
</dbReference>
<dbReference type="OrthoDB" id="7622990at2"/>
<dbReference type="NCBIfam" id="TIGR01350">
    <property type="entry name" value="lipoamide_DH"/>
    <property type="match status" value="1"/>
</dbReference>
<comment type="catalytic activity">
    <reaction evidence="10 14">
        <text>N(6)-[(R)-dihydrolipoyl]-L-lysyl-[protein] + NAD(+) = N(6)-[(R)-lipoyl]-L-lysyl-[protein] + NADH + H(+)</text>
        <dbReference type="Rhea" id="RHEA:15045"/>
        <dbReference type="Rhea" id="RHEA-COMP:10474"/>
        <dbReference type="Rhea" id="RHEA-COMP:10475"/>
        <dbReference type="ChEBI" id="CHEBI:15378"/>
        <dbReference type="ChEBI" id="CHEBI:57540"/>
        <dbReference type="ChEBI" id="CHEBI:57945"/>
        <dbReference type="ChEBI" id="CHEBI:83099"/>
        <dbReference type="ChEBI" id="CHEBI:83100"/>
        <dbReference type="EC" id="1.8.1.4"/>
    </reaction>
</comment>
<feature type="binding site" evidence="12">
    <location>
        <begin position="320"/>
        <end position="323"/>
    </location>
    <ligand>
        <name>FAD</name>
        <dbReference type="ChEBI" id="CHEBI:57692"/>
    </ligand>
</feature>
<dbReference type="AlphaFoldDB" id="A0A2U2BW88"/>
<feature type="active site" description="Proton acceptor" evidence="11">
    <location>
        <position position="446"/>
    </location>
</feature>
<keyword evidence="12" id="KW-0547">Nucleotide-binding</keyword>
<dbReference type="EC" id="1.8.1.4" evidence="2 14"/>
<dbReference type="PIRSF" id="PIRSF000350">
    <property type="entry name" value="Mercury_reductase_MerA"/>
    <property type="match status" value="1"/>
</dbReference>
<keyword evidence="18" id="KW-1185">Reference proteome</keyword>
<dbReference type="InterPro" id="IPR023753">
    <property type="entry name" value="FAD/NAD-binding_dom"/>
</dbReference>
<evidence type="ECO:0000256" key="13">
    <source>
        <dbReference type="PIRSR" id="PIRSR000350-4"/>
    </source>
</evidence>
<keyword evidence="5 12" id="KW-0274">FAD</keyword>
<evidence type="ECO:0000256" key="12">
    <source>
        <dbReference type="PIRSR" id="PIRSR000350-3"/>
    </source>
</evidence>
<feature type="binding site" evidence="12">
    <location>
        <begin position="145"/>
        <end position="147"/>
    </location>
    <ligand>
        <name>FAD</name>
        <dbReference type="ChEBI" id="CHEBI:57692"/>
    </ligand>
</feature>
<dbReference type="GO" id="GO:0050660">
    <property type="term" value="F:flavin adenine dinucleotide binding"/>
    <property type="evidence" value="ECO:0007669"/>
    <property type="project" value="InterPro"/>
</dbReference>
<evidence type="ECO:0000259" key="15">
    <source>
        <dbReference type="Pfam" id="PF02852"/>
    </source>
</evidence>
<dbReference type="InterPro" id="IPR016156">
    <property type="entry name" value="FAD/NAD-linked_Rdtase_dimer_sf"/>
</dbReference>
<organism evidence="17 18">
    <name type="scientific">Marinicauda salina</name>
    <dbReference type="NCBI Taxonomy" id="2135793"/>
    <lineage>
        <taxon>Bacteria</taxon>
        <taxon>Pseudomonadati</taxon>
        <taxon>Pseudomonadota</taxon>
        <taxon>Alphaproteobacteria</taxon>
        <taxon>Maricaulales</taxon>
        <taxon>Maricaulaceae</taxon>
        <taxon>Marinicauda</taxon>
    </lineage>
</organism>
<dbReference type="FunFam" id="3.50.50.60:FF:000001">
    <property type="entry name" value="Dihydrolipoyl dehydrogenase, mitochondrial"/>
    <property type="match status" value="1"/>
</dbReference>
<dbReference type="InterPro" id="IPR004099">
    <property type="entry name" value="Pyr_nucl-diS_OxRdtase_dimer"/>
</dbReference>
<dbReference type="SUPFAM" id="SSF55424">
    <property type="entry name" value="FAD/NAD-linked reductases, dimerisation (C-terminal) domain"/>
    <property type="match status" value="1"/>
</dbReference>
<evidence type="ECO:0000256" key="2">
    <source>
        <dbReference type="ARBA" id="ARBA00012608"/>
    </source>
</evidence>
<evidence type="ECO:0000313" key="18">
    <source>
        <dbReference type="Proteomes" id="UP000245168"/>
    </source>
</evidence>
<dbReference type="InterPro" id="IPR006258">
    <property type="entry name" value="Lipoamide_DH"/>
</dbReference>
<gene>
    <name evidence="17" type="ORF">DDZ18_01365</name>
</gene>
<name>A0A2U2BW88_9PROT</name>
<evidence type="ECO:0000256" key="1">
    <source>
        <dbReference type="ARBA" id="ARBA00007532"/>
    </source>
</evidence>
<dbReference type="InterPro" id="IPR036188">
    <property type="entry name" value="FAD/NAD-bd_sf"/>
</dbReference>
<evidence type="ECO:0000256" key="3">
    <source>
        <dbReference type="ARBA" id="ARBA00016961"/>
    </source>
</evidence>
<evidence type="ECO:0000256" key="4">
    <source>
        <dbReference type="ARBA" id="ARBA00022630"/>
    </source>
</evidence>
<dbReference type="InterPro" id="IPR012999">
    <property type="entry name" value="Pyr_OxRdtase_I_AS"/>
</dbReference>
<evidence type="ECO:0000256" key="5">
    <source>
        <dbReference type="ARBA" id="ARBA00022827"/>
    </source>
</evidence>
<dbReference type="PRINTS" id="PR00368">
    <property type="entry name" value="FADPNR"/>
</dbReference>
<accession>A0A2U2BW88</accession>
<feature type="binding site" evidence="12">
    <location>
        <position position="314"/>
    </location>
    <ligand>
        <name>FAD</name>
        <dbReference type="ChEBI" id="CHEBI:57692"/>
    </ligand>
</feature>
<feature type="disulfide bond" description="Redox-active" evidence="13">
    <location>
        <begin position="43"/>
        <end position="48"/>
    </location>
</feature>
<comment type="similarity">
    <text evidence="1 14">Belongs to the class-I pyridine nucleotide-disulfide oxidoreductase family.</text>
</comment>
<proteinExistence type="inferred from homology"/>
<keyword evidence="9 14" id="KW-0676">Redox-active center</keyword>
<feature type="binding site" evidence="12">
    <location>
        <begin position="182"/>
        <end position="189"/>
    </location>
    <ligand>
        <name>NAD(+)</name>
        <dbReference type="ChEBI" id="CHEBI:57540"/>
    </ligand>
</feature>
<dbReference type="SUPFAM" id="SSF51905">
    <property type="entry name" value="FAD/NAD(P)-binding domain"/>
    <property type="match status" value="1"/>
</dbReference>
<keyword evidence="7 12" id="KW-0520">NAD</keyword>
<feature type="binding site" evidence="12">
    <location>
        <position position="205"/>
    </location>
    <ligand>
        <name>NAD(+)</name>
        <dbReference type="ChEBI" id="CHEBI:57540"/>
    </ligand>
</feature>
<evidence type="ECO:0000313" key="17">
    <source>
        <dbReference type="EMBL" id="PWE18285.1"/>
    </source>
</evidence>
<dbReference type="Pfam" id="PF02852">
    <property type="entry name" value="Pyr_redox_dim"/>
    <property type="match status" value="1"/>
</dbReference>
<feature type="binding site" evidence="12">
    <location>
        <position position="274"/>
    </location>
    <ligand>
        <name>NAD(+)</name>
        <dbReference type="ChEBI" id="CHEBI:57540"/>
    </ligand>
</feature>
<evidence type="ECO:0000256" key="10">
    <source>
        <dbReference type="ARBA" id="ARBA00049187"/>
    </source>
</evidence>
<dbReference type="GO" id="GO:0005737">
    <property type="term" value="C:cytoplasm"/>
    <property type="evidence" value="ECO:0007669"/>
    <property type="project" value="UniProtKB-ARBA"/>
</dbReference>
<dbReference type="Gene3D" id="3.50.50.60">
    <property type="entry name" value="FAD/NAD(P)-binding domain"/>
    <property type="match status" value="2"/>
</dbReference>
<dbReference type="PROSITE" id="PS00076">
    <property type="entry name" value="PYRIDINE_REDOX_1"/>
    <property type="match status" value="1"/>
</dbReference>
<dbReference type="PANTHER" id="PTHR22912:SF151">
    <property type="entry name" value="DIHYDROLIPOYL DEHYDROGENASE, MITOCHONDRIAL"/>
    <property type="match status" value="1"/>
</dbReference>
<keyword evidence="4 14" id="KW-0285">Flavoprotein</keyword>
<sequence length="467" mass="49495">MADQYDIVVIGGGPGGYNCAIRAGQLGLKVACVEKRETLGGTCLNVGCIPSKALLHASELYEQAEKDLAGYGVKVGDLSLDLDQMMKQKDEAVDGLTKGVAFLLKKNKVDHVSGTGTIKAKGEVAVTDADGKETVLKTKNIVIATGSEVTPLPGVEIDEERIVSSTGAIALKEVPKKLVLVGAGVIGLELGSVWRRLGSEVTVVEFLDRAMPTMDGEVSKTARKLFEKQGMTFQFKRKVTGVEKKKSGLKVTTEAADGGDEETLDADVVLVCIGRRPYTEGLGLENVGIEPDKRGVIANDGFRTNVDGIWVVGDCTSGAMLAHKAEDEGAACAERIAGKAGHVNYDAIPSVVYTDPEIAAVGATEEELKEAGRDYKVGKFPFMANSRGRTNRQTDGFVKILADAKTDEVLGGHIIGPHAGELIAELALAIEFRAASEDIARTSHAHPTLSEAIRQAAMGVEGWTMQM</sequence>
<evidence type="ECO:0000256" key="8">
    <source>
        <dbReference type="ARBA" id="ARBA00023157"/>
    </source>
</evidence>
<comment type="miscellaneous">
    <text evidence="14">The active site is a redox-active disulfide bond.</text>
</comment>
<dbReference type="PRINTS" id="PR00411">
    <property type="entry name" value="PNDRDTASEI"/>
</dbReference>
<evidence type="ECO:0000256" key="9">
    <source>
        <dbReference type="ARBA" id="ARBA00023284"/>
    </source>
</evidence>
<dbReference type="GO" id="GO:0004148">
    <property type="term" value="F:dihydrolipoyl dehydrogenase (NADH) activity"/>
    <property type="evidence" value="ECO:0007669"/>
    <property type="project" value="UniProtKB-EC"/>
</dbReference>
<dbReference type="Gene3D" id="3.30.390.30">
    <property type="match status" value="1"/>
</dbReference>
<evidence type="ECO:0000256" key="11">
    <source>
        <dbReference type="PIRSR" id="PIRSR000350-2"/>
    </source>
</evidence>
<keyword evidence="6 14" id="KW-0560">Oxidoreductase</keyword>
<dbReference type="RefSeq" id="WP_109251559.1">
    <property type="nucleotide sequence ID" value="NZ_QEXV01000001.1"/>
</dbReference>
<feature type="domain" description="Pyridine nucleotide-disulphide oxidoreductase dimerisation" evidence="15">
    <location>
        <begin position="348"/>
        <end position="457"/>
    </location>
</feature>
<dbReference type="EMBL" id="QEXV01000001">
    <property type="protein sequence ID" value="PWE18285.1"/>
    <property type="molecule type" value="Genomic_DNA"/>
</dbReference>
<comment type="cofactor">
    <cofactor evidence="12 14">
        <name>FAD</name>
        <dbReference type="ChEBI" id="CHEBI:57692"/>
    </cofactor>
    <text evidence="12 14">Binds 1 FAD per subunit.</text>
</comment>
<evidence type="ECO:0000259" key="16">
    <source>
        <dbReference type="Pfam" id="PF07992"/>
    </source>
</evidence>
<dbReference type="Pfam" id="PF07992">
    <property type="entry name" value="Pyr_redox_2"/>
    <property type="match status" value="1"/>
</dbReference>
<comment type="caution">
    <text evidence="17">The sequence shown here is derived from an EMBL/GenBank/DDBJ whole genome shotgun (WGS) entry which is preliminary data.</text>
</comment>
<feature type="binding site" evidence="12">
    <location>
        <position position="116"/>
    </location>
    <ligand>
        <name>FAD</name>
        <dbReference type="ChEBI" id="CHEBI:57692"/>
    </ligand>
</feature>
<feature type="binding site" evidence="12">
    <location>
        <position position="52"/>
    </location>
    <ligand>
        <name>FAD</name>
        <dbReference type="ChEBI" id="CHEBI:57692"/>
    </ligand>
</feature>
<evidence type="ECO:0000256" key="6">
    <source>
        <dbReference type="ARBA" id="ARBA00023002"/>
    </source>
</evidence>
<dbReference type="FunFam" id="3.30.390.30:FF:000001">
    <property type="entry name" value="Dihydrolipoyl dehydrogenase"/>
    <property type="match status" value="1"/>
</dbReference>
<dbReference type="InterPro" id="IPR001100">
    <property type="entry name" value="Pyr_nuc-diS_OxRdtase"/>
</dbReference>
<protein>
    <recommendedName>
        <fullName evidence="3 14">Dihydrolipoyl dehydrogenase</fullName>
        <ecNumber evidence="2 14">1.8.1.4</ecNumber>
    </recommendedName>
</protein>
<keyword evidence="8" id="KW-1015">Disulfide bond</keyword>
<dbReference type="Proteomes" id="UP000245168">
    <property type="component" value="Unassembled WGS sequence"/>
</dbReference>
<feature type="domain" description="FAD/NAD(P)-binding" evidence="16">
    <location>
        <begin position="5"/>
        <end position="329"/>
    </location>
</feature>